<dbReference type="AlphaFoldDB" id="A0A9Q3IDP6"/>
<keyword evidence="3" id="KW-1185">Reference proteome</keyword>
<reference evidence="2" key="1">
    <citation type="submission" date="2021-03" db="EMBL/GenBank/DDBJ databases">
        <title>Draft genome sequence of rust myrtle Austropuccinia psidii MF-1, a brazilian biotype.</title>
        <authorList>
            <person name="Quecine M.C."/>
            <person name="Pachon D.M.R."/>
            <person name="Bonatelli M.L."/>
            <person name="Correr F.H."/>
            <person name="Franceschini L.M."/>
            <person name="Leite T.F."/>
            <person name="Margarido G.R.A."/>
            <person name="Almeida C.A."/>
            <person name="Ferrarezi J.A."/>
            <person name="Labate C.A."/>
        </authorList>
    </citation>
    <scope>NUCLEOTIDE SEQUENCE</scope>
    <source>
        <strain evidence="2">MF-1</strain>
    </source>
</reference>
<dbReference type="EMBL" id="AVOT02040190">
    <property type="protein sequence ID" value="MBW0535390.1"/>
    <property type="molecule type" value="Genomic_DNA"/>
</dbReference>
<comment type="caution">
    <text evidence="2">The sequence shown here is derived from an EMBL/GenBank/DDBJ whole genome shotgun (WGS) entry which is preliminary data.</text>
</comment>
<dbReference type="Proteomes" id="UP000765509">
    <property type="component" value="Unassembled WGS sequence"/>
</dbReference>
<dbReference type="Gene3D" id="3.10.10.10">
    <property type="entry name" value="HIV Type 1 Reverse Transcriptase, subunit A, domain 1"/>
    <property type="match status" value="1"/>
</dbReference>
<evidence type="ECO:0000313" key="3">
    <source>
        <dbReference type="Proteomes" id="UP000765509"/>
    </source>
</evidence>
<accession>A0A9Q3IDP6</accession>
<evidence type="ECO:0000256" key="1">
    <source>
        <dbReference type="SAM" id="MobiDB-lite"/>
    </source>
</evidence>
<proteinExistence type="predicted"/>
<organism evidence="2 3">
    <name type="scientific">Austropuccinia psidii MF-1</name>
    <dbReference type="NCBI Taxonomy" id="1389203"/>
    <lineage>
        <taxon>Eukaryota</taxon>
        <taxon>Fungi</taxon>
        <taxon>Dikarya</taxon>
        <taxon>Basidiomycota</taxon>
        <taxon>Pucciniomycotina</taxon>
        <taxon>Pucciniomycetes</taxon>
        <taxon>Pucciniales</taxon>
        <taxon>Sphaerophragmiaceae</taxon>
        <taxon>Austropuccinia</taxon>
    </lineage>
</organism>
<dbReference type="SUPFAM" id="SSF56672">
    <property type="entry name" value="DNA/RNA polymerases"/>
    <property type="match status" value="1"/>
</dbReference>
<evidence type="ECO:0008006" key="4">
    <source>
        <dbReference type="Google" id="ProtNLM"/>
    </source>
</evidence>
<dbReference type="Gene3D" id="3.30.70.270">
    <property type="match status" value="1"/>
</dbReference>
<dbReference type="PANTHER" id="PTHR24559:SF444">
    <property type="entry name" value="REVERSE TRANSCRIPTASE DOMAIN-CONTAINING PROTEIN"/>
    <property type="match status" value="1"/>
</dbReference>
<dbReference type="InterPro" id="IPR053134">
    <property type="entry name" value="RNA-dir_DNA_polymerase"/>
</dbReference>
<protein>
    <recommendedName>
        <fullName evidence="4">Reverse transcriptase domain-containing protein</fullName>
    </recommendedName>
</protein>
<feature type="region of interest" description="Disordered" evidence="1">
    <location>
        <begin position="51"/>
        <end position="74"/>
    </location>
</feature>
<dbReference type="PANTHER" id="PTHR24559">
    <property type="entry name" value="TRANSPOSON TY3-I GAG-POL POLYPROTEIN"/>
    <property type="match status" value="1"/>
</dbReference>
<dbReference type="InterPro" id="IPR043502">
    <property type="entry name" value="DNA/RNA_pol_sf"/>
</dbReference>
<dbReference type="InterPro" id="IPR043128">
    <property type="entry name" value="Rev_trsase/Diguanyl_cyclase"/>
</dbReference>
<sequence>MIDMRFALVIKYKPADIIIKCHICLTTTYLANTCPRRGKINEIDIDKEPDVDKDDIIGDNSDDKPSISSESSKDKENINATFEIMESYSYLPQLSNGQLDLSKIQDAQLMKTKPNRGKGYTAGNSCIKELVINNKPTKPLLYPGAFCSCVGKSFLKTCVPNFEYHLLPIDVIKVAEVNLELERFKFEQLNEAKISLHLTDNQENELSALLYDHKGAFASDKEALGAIIGHEVDIILNIERPYPPLLRRPAYPESPKSREALEIHIKELLDVGVIREVGHNEEVEIPTQVIVAWHNEKSRMVRDFRALNTYTVPYRYPIPKIQISLTQISQKVYISIMDALKRFHQNVVTPRARKYIRIIVYCGVYEYLRIPFCIKNAP</sequence>
<gene>
    <name evidence="2" type="ORF">O181_075105</name>
</gene>
<name>A0A9Q3IDP6_9BASI</name>
<dbReference type="OrthoDB" id="3250101at2759"/>
<evidence type="ECO:0000313" key="2">
    <source>
        <dbReference type="EMBL" id="MBW0535390.1"/>
    </source>
</evidence>